<dbReference type="EMBL" id="JAHOFX010000004">
    <property type="protein sequence ID" value="MBV3438218.1"/>
    <property type="molecule type" value="Genomic_DNA"/>
</dbReference>
<dbReference type="RefSeq" id="WP_021975126.1">
    <property type="nucleotide sequence ID" value="NZ_CAXVIY010000015.1"/>
</dbReference>
<name>A0AAW4NLR1_BIFLN</name>
<dbReference type="Pfam" id="PF16938">
    <property type="entry name" value="Phage_holin_Dp1"/>
    <property type="match status" value="1"/>
</dbReference>
<dbReference type="InterPro" id="IPR031612">
    <property type="entry name" value="Phage_holin_Dp1"/>
</dbReference>
<feature type="transmembrane region" description="Helical" evidence="1">
    <location>
        <begin position="36"/>
        <end position="58"/>
    </location>
</feature>
<gene>
    <name evidence="2" type="ORF">KSW34_04200</name>
</gene>
<evidence type="ECO:0000313" key="3">
    <source>
        <dbReference type="Proteomes" id="UP001195937"/>
    </source>
</evidence>
<keyword evidence="1" id="KW-1133">Transmembrane helix</keyword>
<comment type="caution">
    <text evidence="2">The sequence shown here is derived from an EMBL/GenBank/DDBJ whole genome shotgun (WGS) entry which is preliminary data.</text>
</comment>
<keyword evidence="1" id="KW-0812">Transmembrane</keyword>
<evidence type="ECO:0000313" key="2">
    <source>
        <dbReference type="EMBL" id="MBV3438218.1"/>
    </source>
</evidence>
<keyword evidence="1" id="KW-0472">Membrane</keyword>
<proteinExistence type="predicted"/>
<organism evidence="2 3">
    <name type="scientific">Bifidobacterium longum</name>
    <dbReference type="NCBI Taxonomy" id="216816"/>
    <lineage>
        <taxon>Bacteria</taxon>
        <taxon>Bacillati</taxon>
        <taxon>Actinomycetota</taxon>
        <taxon>Actinomycetes</taxon>
        <taxon>Bifidobacteriales</taxon>
        <taxon>Bifidobacteriaceae</taxon>
        <taxon>Bifidobacterium</taxon>
    </lineage>
</organism>
<accession>A0AAW4NLR1</accession>
<feature type="transmembrane region" description="Helical" evidence="1">
    <location>
        <begin position="64"/>
        <end position="84"/>
    </location>
</feature>
<dbReference type="Proteomes" id="UP001195937">
    <property type="component" value="Unassembled WGS sequence"/>
</dbReference>
<dbReference type="AlphaFoldDB" id="A0AAW4NLR1"/>
<evidence type="ECO:0000256" key="1">
    <source>
        <dbReference type="SAM" id="Phobius"/>
    </source>
</evidence>
<sequence>MTDENIEARTGTTEVKPTAGMPDWLLPDRVYDVLKWVALIVLPAMATLVQALGPVWGWTWADPAATTISAIALTIGVIIGASALKAKASKTE</sequence>
<reference evidence="2" key="1">
    <citation type="submission" date="2021-06" db="EMBL/GenBank/DDBJ databases">
        <title>Collection of gut derived symbiotic bacterial strains cultured from healthy donors.</title>
        <authorList>
            <person name="Lin H."/>
            <person name="Littmann E."/>
            <person name="Pamer E.G."/>
        </authorList>
    </citation>
    <scope>NUCLEOTIDE SEQUENCE</scope>
    <source>
        <strain evidence="2">MSK.19.9</strain>
    </source>
</reference>
<protein>
    <submittedName>
        <fullName evidence="2">Phage holin</fullName>
    </submittedName>
</protein>